<dbReference type="PROSITE" id="PS50261">
    <property type="entry name" value="G_PROTEIN_RECEP_F2_4"/>
    <property type="match status" value="1"/>
</dbReference>
<dbReference type="Gene3D" id="1.20.1070.10">
    <property type="entry name" value="Rhodopsin 7-helix transmembrane proteins"/>
    <property type="match status" value="1"/>
</dbReference>
<protein>
    <submittedName>
        <fullName evidence="16">Pituitary adenylate cyclase-activating polypeptide type I receptor</fullName>
    </submittedName>
</protein>
<feature type="transmembrane region" description="Helical" evidence="13">
    <location>
        <begin position="78"/>
        <end position="96"/>
    </location>
</feature>
<dbReference type="PROSITE" id="PS00649">
    <property type="entry name" value="G_PROTEIN_RECEP_F2_1"/>
    <property type="match status" value="1"/>
</dbReference>
<sequence length="382" mass="43942">GCPGMWDNITCWKPASVGEIVFVKCPALFRFIISEDGDISRNCTEDGWSEPFPHYYDACGFDENETESDNQCAISTKVKPLFFFFSSFLLPFFFLSRKLHCTRNFIHMNLFVSFILRAISVFIKDGVLYAEQDGNHCFISTVECKAVMVFFHYCVMSNYFWLFIEGLYLFTLLVETFFPERRYFYWYTIIGWGTPTICVTVWAVLRLHFDDTGCWDMNDNTALWWVIKGPVVGSIMINFVLFIGIIVILVQKLQSPDIGGNESSIYLRLARSTLLLIPLFGIHYTVFAFSPENVSKRERLVFELGLGSFQGFVVAVLYCFLNGEVQSEIKRKWRSWKVNRYFAVDFKHRHPSLASSGVNGGTQLSILSKSSSQIRMSSINAE</sequence>
<evidence type="ECO:0000256" key="4">
    <source>
        <dbReference type="ARBA" id="ARBA00022692"/>
    </source>
</evidence>
<dbReference type="GO" id="GO:0007188">
    <property type="term" value="P:adenylate cyclase-modulating G protein-coupled receptor signaling pathway"/>
    <property type="evidence" value="ECO:0007669"/>
    <property type="project" value="TreeGrafter"/>
</dbReference>
<evidence type="ECO:0000256" key="7">
    <source>
        <dbReference type="ARBA" id="ARBA00023040"/>
    </source>
</evidence>
<feature type="non-terminal residue" evidence="16">
    <location>
        <position position="382"/>
    </location>
</feature>
<feature type="transmembrane region" description="Helical" evidence="13">
    <location>
        <begin position="225"/>
        <end position="249"/>
    </location>
</feature>
<evidence type="ECO:0000256" key="3">
    <source>
        <dbReference type="ARBA" id="ARBA00022475"/>
    </source>
</evidence>
<evidence type="ECO:0000256" key="2">
    <source>
        <dbReference type="ARBA" id="ARBA00005314"/>
    </source>
</evidence>
<keyword evidence="9" id="KW-1015">Disulfide bond</keyword>
<proteinExistence type="inferred from homology"/>
<evidence type="ECO:0000256" key="8">
    <source>
        <dbReference type="ARBA" id="ARBA00023136"/>
    </source>
</evidence>
<dbReference type="GO" id="GO:0005886">
    <property type="term" value="C:plasma membrane"/>
    <property type="evidence" value="ECO:0007669"/>
    <property type="project" value="UniProtKB-SubCell"/>
</dbReference>
<dbReference type="AlphaFoldDB" id="A0A093CA19"/>
<keyword evidence="10 16" id="KW-0675">Receptor</keyword>
<dbReference type="Pfam" id="PF02793">
    <property type="entry name" value="HRM"/>
    <property type="match status" value="1"/>
</dbReference>
<dbReference type="InterPro" id="IPR001879">
    <property type="entry name" value="GPCR_2_extracellular_dom"/>
</dbReference>
<dbReference type="InterPro" id="IPR050332">
    <property type="entry name" value="GPCR_2"/>
</dbReference>
<dbReference type="SUPFAM" id="SSF81321">
    <property type="entry name" value="Family A G protein-coupled receptor-like"/>
    <property type="match status" value="1"/>
</dbReference>
<dbReference type="GO" id="GO:0004999">
    <property type="term" value="F:vasoactive intestinal polypeptide receptor activity"/>
    <property type="evidence" value="ECO:0007669"/>
    <property type="project" value="InterPro"/>
</dbReference>
<dbReference type="PROSITE" id="PS50227">
    <property type="entry name" value="G_PROTEIN_RECEP_F2_3"/>
    <property type="match status" value="1"/>
</dbReference>
<evidence type="ECO:0000256" key="13">
    <source>
        <dbReference type="SAM" id="Phobius"/>
    </source>
</evidence>
<gene>
    <name evidence="16" type="ORF">N340_01674</name>
</gene>
<dbReference type="InterPro" id="IPR002285">
    <property type="entry name" value="GPCR_2_PACAP_1_rcpt"/>
</dbReference>
<dbReference type="GO" id="GO:0007166">
    <property type="term" value="P:cell surface receptor signaling pathway"/>
    <property type="evidence" value="ECO:0007669"/>
    <property type="project" value="InterPro"/>
</dbReference>
<evidence type="ECO:0000313" key="17">
    <source>
        <dbReference type="Proteomes" id="UP000053661"/>
    </source>
</evidence>
<dbReference type="InterPro" id="IPR036445">
    <property type="entry name" value="GPCR_2_extracell_dom_sf"/>
</dbReference>
<keyword evidence="3" id="KW-1003">Cell membrane</keyword>
<dbReference type="Proteomes" id="UP000053661">
    <property type="component" value="Unassembled WGS sequence"/>
</dbReference>
<dbReference type="GO" id="GO:0008528">
    <property type="term" value="F:G protein-coupled peptide receptor activity"/>
    <property type="evidence" value="ECO:0007669"/>
    <property type="project" value="TreeGrafter"/>
</dbReference>
<feature type="transmembrane region" description="Helical" evidence="13">
    <location>
        <begin position="184"/>
        <end position="205"/>
    </location>
</feature>
<reference evidence="16 17" key="1">
    <citation type="submission" date="2014-04" db="EMBL/GenBank/DDBJ databases">
        <title>Genome evolution of avian class.</title>
        <authorList>
            <person name="Zhang G."/>
            <person name="Li C."/>
        </authorList>
    </citation>
    <scope>NUCLEOTIDE SEQUENCE [LARGE SCALE GENOMIC DNA]</scope>
    <source>
        <strain evidence="16">BGI_N340</strain>
    </source>
</reference>
<evidence type="ECO:0000256" key="9">
    <source>
        <dbReference type="ARBA" id="ARBA00023157"/>
    </source>
</evidence>
<dbReference type="EMBL" id="KL456945">
    <property type="protein sequence ID" value="KFV09874.1"/>
    <property type="molecule type" value="Genomic_DNA"/>
</dbReference>
<evidence type="ECO:0000259" key="15">
    <source>
        <dbReference type="PROSITE" id="PS50261"/>
    </source>
</evidence>
<dbReference type="FunFam" id="1.20.1070.10:FF:000022">
    <property type="entry name" value="Pituitary adenylate cyclase-activating polypeptide type I receptor"/>
    <property type="match status" value="1"/>
</dbReference>
<dbReference type="SUPFAM" id="SSF111418">
    <property type="entry name" value="Hormone receptor domain"/>
    <property type="match status" value="1"/>
</dbReference>
<dbReference type="PANTHER" id="PTHR45620">
    <property type="entry name" value="PDF RECEPTOR-LIKE PROTEIN-RELATED"/>
    <property type="match status" value="1"/>
</dbReference>
<keyword evidence="5" id="KW-0732">Signal</keyword>
<evidence type="ECO:0000256" key="10">
    <source>
        <dbReference type="ARBA" id="ARBA00023170"/>
    </source>
</evidence>
<dbReference type="Pfam" id="PF00002">
    <property type="entry name" value="7tm_2"/>
    <property type="match status" value="1"/>
</dbReference>
<dbReference type="InterPro" id="IPR001571">
    <property type="entry name" value="GPCR_2_VIP_rcpt"/>
</dbReference>
<dbReference type="SMART" id="SM00008">
    <property type="entry name" value="HormR"/>
    <property type="match status" value="1"/>
</dbReference>
<keyword evidence="4 13" id="KW-0812">Transmembrane</keyword>
<evidence type="ECO:0000259" key="14">
    <source>
        <dbReference type="PROSITE" id="PS50227"/>
    </source>
</evidence>
<dbReference type="GO" id="GO:0017046">
    <property type="term" value="F:peptide hormone binding"/>
    <property type="evidence" value="ECO:0007669"/>
    <property type="project" value="TreeGrafter"/>
</dbReference>
<accession>A0A093CA19</accession>
<organism evidence="16 17">
    <name type="scientific">Tauraco erythrolophus</name>
    <name type="common">Red-crested turaco</name>
    <dbReference type="NCBI Taxonomy" id="121530"/>
    <lineage>
        <taxon>Eukaryota</taxon>
        <taxon>Metazoa</taxon>
        <taxon>Chordata</taxon>
        <taxon>Craniata</taxon>
        <taxon>Vertebrata</taxon>
        <taxon>Euteleostomi</taxon>
        <taxon>Archelosauria</taxon>
        <taxon>Archosauria</taxon>
        <taxon>Dinosauria</taxon>
        <taxon>Saurischia</taxon>
        <taxon>Theropoda</taxon>
        <taxon>Coelurosauria</taxon>
        <taxon>Aves</taxon>
        <taxon>Neognathae</taxon>
        <taxon>Neoaves</taxon>
        <taxon>Otidimorphae</taxon>
        <taxon>Musophagiformes</taxon>
        <taxon>Musophagidae</taxon>
        <taxon>Tauraco</taxon>
    </lineage>
</organism>
<dbReference type="PANTHER" id="PTHR45620:SF12">
    <property type="entry name" value="PITUITARY ADENYLATE CYCLASE-ACTIVATING POLYPEPTIDE TYPE I RECEPTOR"/>
    <property type="match status" value="1"/>
</dbReference>
<evidence type="ECO:0000256" key="5">
    <source>
        <dbReference type="ARBA" id="ARBA00022729"/>
    </source>
</evidence>
<keyword evidence="6 13" id="KW-1133">Transmembrane helix</keyword>
<feature type="transmembrane region" description="Helical" evidence="13">
    <location>
        <begin position="301"/>
        <end position="321"/>
    </location>
</feature>
<comment type="similarity">
    <text evidence="2">Belongs to the G-protein coupled receptor 2 family.</text>
</comment>
<dbReference type="PRINTS" id="PR00249">
    <property type="entry name" value="GPCRSECRETIN"/>
</dbReference>
<dbReference type="PRINTS" id="PR00491">
    <property type="entry name" value="VASOACTVEIPR"/>
</dbReference>
<evidence type="ECO:0000313" key="16">
    <source>
        <dbReference type="EMBL" id="KFV09874.1"/>
    </source>
</evidence>
<dbReference type="Gene3D" id="4.10.1240.10">
    <property type="entry name" value="GPCR, family 2, extracellular hormone receptor domain"/>
    <property type="match status" value="1"/>
</dbReference>
<feature type="non-terminal residue" evidence="16">
    <location>
        <position position="1"/>
    </location>
</feature>
<name>A0A093CA19_TAUER</name>
<dbReference type="PROSITE" id="PS00650">
    <property type="entry name" value="G_PROTEIN_RECEP_F2_2"/>
    <property type="match status" value="1"/>
</dbReference>
<feature type="domain" description="G-protein coupled receptors family 2 profile 2" evidence="15">
    <location>
        <begin position="92"/>
        <end position="322"/>
    </location>
</feature>
<dbReference type="InterPro" id="IPR000832">
    <property type="entry name" value="GPCR_2_secretin-like"/>
</dbReference>
<feature type="transmembrane region" description="Helical" evidence="13">
    <location>
        <begin position="150"/>
        <end position="172"/>
    </location>
</feature>
<evidence type="ECO:0000256" key="11">
    <source>
        <dbReference type="ARBA" id="ARBA00023180"/>
    </source>
</evidence>
<evidence type="ECO:0000256" key="1">
    <source>
        <dbReference type="ARBA" id="ARBA00004651"/>
    </source>
</evidence>
<feature type="domain" description="G-protein coupled receptors family 2 profile 1" evidence="14">
    <location>
        <begin position="1"/>
        <end position="63"/>
    </location>
</feature>
<dbReference type="PRINTS" id="PR01156">
    <property type="entry name" value="PACAPRECEPTR"/>
</dbReference>
<keyword evidence="17" id="KW-1185">Reference proteome</keyword>
<evidence type="ECO:0000256" key="6">
    <source>
        <dbReference type="ARBA" id="ARBA00022989"/>
    </source>
</evidence>
<keyword evidence="12" id="KW-0807">Transducer</keyword>
<dbReference type="InterPro" id="IPR017981">
    <property type="entry name" value="GPCR_2-like_7TM"/>
</dbReference>
<feature type="transmembrane region" description="Helical" evidence="13">
    <location>
        <begin position="269"/>
        <end position="289"/>
    </location>
</feature>
<comment type="subcellular location">
    <subcellularLocation>
        <location evidence="1">Cell membrane</location>
        <topology evidence="1">Multi-pass membrane protein</topology>
    </subcellularLocation>
</comment>
<feature type="transmembrane region" description="Helical" evidence="13">
    <location>
        <begin position="108"/>
        <end position="130"/>
    </location>
</feature>
<dbReference type="InterPro" id="IPR017983">
    <property type="entry name" value="GPCR_2_secretin-like_CS"/>
</dbReference>
<keyword evidence="11" id="KW-0325">Glycoprotein</keyword>
<keyword evidence="7" id="KW-0297">G-protein coupled receptor</keyword>
<keyword evidence="8 13" id="KW-0472">Membrane</keyword>
<evidence type="ECO:0000256" key="12">
    <source>
        <dbReference type="ARBA" id="ARBA00023224"/>
    </source>
</evidence>